<comment type="subcellular location">
    <subcellularLocation>
        <location evidence="1 9">Cell membrane</location>
        <topology evidence="1 9">Multi-pass membrane protein</topology>
    </subcellularLocation>
</comment>
<dbReference type="GO" id="GO:0005243">
    <property type="term" value="F:gap junction channel activity"/>
    <property type="evidence" value="ECO:0007669"/>
    <property type="project" value="TreeGrafter"/>
</dbReference>
<accession>A0AAN9AW50</accession>
<dbReference type="GO" id="GO:0005886">
    <property type="term" value="C:plasma membrane"/>
    <property type="evidence" value="ECO:0007669"/>
    <property type="project" value="UniProtKB-SubCell"/>
</dbReference>
<sequence>MAAIQTTLSSLNNIALRSNIRNDDGVDQLHHFVTVAILAAFAAITGVVEYAGEPINCWNYGDYLWKHFQDHVNSYCWTHSMFQYPNRTDRSLMPYSLNNLGGPIDPTVHVRSEQLGEITFFRWVTIIFLVQAFCFKLPNLLWAEVNAYSGSNIIKMVEMLQGVLFAKLSEKKEKLQQVALFLEQWLRIHRKPHWFLKPGPSSVLKKTLSCCTICIGTNMSNYLSSLYLVTKFLFVLNNIMQFLILSAFLQINFWHFGVKTLNTYSTQQENRATTQTFPTVALCHFQTYDNKAALSTDGASGKWVQCILTINVFLEKLFLIEWFWLLLLLILTLVSFSFWCFKILQTQTALSFVRRYMRLMGVYAEPHPVPIGRSLEQFVTEYLGNDGVFVLRILAVNTNEVVIAELVEELWERYLKLNVSEHGMTPGIEEAETAFMKDDNSPEPVAL</sequence>
<dbReference type="InterPro" id="IPR000990">
    <property type="entry name" value="Innexin"/>
</dbReference>
<keyword evidence="11" id="KW-1185">Reference proteome</keyword>
<evidence type="ECO:0000256" key="8">
    <source>
        <dbReference type="ARBA" id="ARBA00023303"/>
    </source>
</evidence>
<comment type="caution">
    <text evidence="10">The sequence shown here is derived from an EMBL/GenBank/DDBJ whole genome shotgun (WGS) entry which is preliminary data.</text>
</comment>
<gene>
    <name evidence="9" type="primary">inx</name>
    <name evidence="10" type="ORF">V1264_007789</name>
</gene>
<keyword evidence="3" id="KW-1003">Cell membrane</keyword>
<evidence type="ECO:0000313" key="11">
    <source>
        <dbReference type="Proteomes" id="UP001374579"/>
    </source>
</evidence>
<evidence type="ECO:0000256" key="7">
    <source>
        <dbReference type="ARBA" id="ARBA00023136"/>
    </source>
</evidence>
<evidence type="ECO:0000256" key="4">
    <source>
        <dbReference type="ARBA" id="ARBA00022692"/>
    </source>
</evidence>
<evidence type="ECO:0000313" key="10">
    <source>
        <dbReference type="EMBL" id="KAK7094124.1"/>
    </source>
</evidence>
<feature type="transmembrane region" description="Helical" evidence="9">
    <location>
        <begin position="322"/>
        <end position="344"/>
    </location>
</feature>
<comment type="similarity">
    <text evidence="9">Belongs to the pannexin family.</text>
</comment>
<keyword evidence="8 9" id="KW-0407">Ion channel</keyword>
<evidence type="ECO:0000256" key="9">
    <source>
        <dbReference type="RuleBase" id="RU010713"/>
    </source>
</evidence>
<dbReference type="GO" id="GO:0005921">
    <property type="term" value="C:gap junction"/>
    <property type="evidence" value="ECO:0007669"/>
    <property type="project" value="UniProtKB-UniRule"/>
</dbReference>
<protein>
    <recommendedName>
        <fullName evidence="9">Innexin</fullName>
    </recommendedName>
</protein>
<feature type="transmembrane region" description="Helical" evidence="9">
    <location>
        <begin position="120"/>
        <end position="141"/>
    </location>
</feature>
<dbReference type="AlphaFoldDB" id="A0AAN9AW50"/>
<evidence type="ECO:0000256" key="5">
    <source>
        <dbReference type="ARBA" id="ARBA00022989"/>
    </source>
</evidence>
<dbReference type="PANTHER" id="PTHR11893">
    <property type="entry name" value="INNEXIN"/>
    <property type="match status" value="1"/>
</dbReference>
<dbReference type="PROSITE" id="PS51013">
    <property type="entry name" value="PANNEXIN"/>
    <property type="match status" value="1"/>
</dbReference>
<dbReference type="PRINTS" id="PR01262">
    <property type="entry name" value="INNEXIN"/>
</dbReference>
<keyword evidence="4 9" id="KW-0812">Transmembrane</keyword>
<reference evidence="10 11" key="1">
    <citation type="submission" date="2024-02" db="EMBL/GenBank/DDBJ databases">
        <title>Chromosome-scale genome assembly of the rough periwinkle Littorina saxatilis.</title>
        <authorList>
            <person name="De Jode A."/>
            <person name="Faria R."/>
            <person name="Formenti G."/>
            <person name="Sims Y."/>
            <person name="Smith T.P."/>
            <person name="Tracey A."/>
            <person name="Wood J.M.D."/>
            <person name="Zagrodzka Z.B."/>
            <person name="Johannesson K."/>
            <person name="Butlin R.K."/>
            <person name="Leder E.H."/>
        </authorList>
    </citation>
    <scope>NUCLEOTIDE SEQUENCE [LARGE SCALE GENOMIC DNA]</scope>
    <source>
        <strain evidence="10">Snail1</strain>
        <tissue evidence="10">Muscle</tissue>
    </source>
</reference>
<evidence type="ECO:0000256" key="1">
    <source>
        <dbReference type="ARBA" id="ARBA00004651"/>
    </source>
</evidence>
<feature type="transmembrane region" description="Helical" evidence="9">
    <location>
        <begin position="29"/>
        <end position="48"/>
    </location>
</feature>
<evidence type="ECO:0000256" key="2">
    <source>
        <dbReference type="ARBA" id="ARBA00022448"/>
    </source>
</evidence>
<feature type="transmembrane region" description="Helical" evidence="9">
    <location>
        <begin position="232"/>
        <end position="254"/>
    </location>
</feature>
<evidence type="ECO:0000256" key="3">
    <source>
        <dbReference type="ARBA" id="ARBA00022475"/>
    </source>
</evidence>
<dbReference type="PANTHER" id="PTHR11893:SF36">
    <property type="entry name" value="INNEXIN-5"/>
    <property type="match status" value="1"/>
</dbReference>
<comment type="function">
    <text evidence="9">Structural component of the gap junctions.</text>
</comment>
<keyword evidence="7 9" id="KW-0472">Membrane</keyword>
<dbReference type="Proteomes" id="UP001374579">
    <property type="component" value="Unassembled WGS sequence"/>
</dbReference>
<dbReference type="EMBL" id="JBAMIC010000019">
    <property type="protein sequence ID" value="KAK7094124.1"/>
    <property type="molecule type" value="Genomic_DNA"/>
</dbReference>
<evidence type="ECO:0000256" key="6">
    <source>
        <dbReference type="ARBA" id="ARBA00023065"/>
    </source>
</evidence>
<proteinExistence type="inferred from homology"/>
<name>A0AAN9AW50_9CAEN</name>
<keyword evidence="2 9" id="KW-0813">Transport</keyword>
<dbReference type="Pfam" id="PF00876">
    <property type="entry name" value="Innexin"/>
    <property type="match status" value="1"/>
</dbReference>
<keyword evidence="6 9" id="KW-0406">Ion transport</keyword>
<keyword evidence="5 9" id="KW-1133">Transmembrane helix</keyword>
<dbReference type="GO" id="GO:0034220">
    <property type="term" value="P:monoatomic ion transmembrane transport"/>
    <property type="evidence" value="ECO:0007669"/>
    <property type="project" value="UniProtKB-KW"/>
</dbReference>
<organism evidence="10 11">
    <name type="scientific">Littorina saxatilis</name>
    <dbReference type="NCBI Taxonomy" id="31220"/>
    <lineage>
        <taxon>Eukaryota</taxon>
        <taxon>Metazoa</taxon>
        <taxon>Spiralia</taxon>
        <taxon>Lophotrochozoa</taxon>
        <taxon>Mollusca</taxon>
        <taxon>Gastropoda</taxon>
        <taxon>Caenogastropoda</taxon>
        <taxon>Littorinimorpha</taxon>
        <taxon>Littorinoidea</taxon>
        <taxon>Littorinidae</taxon>
        <taxon>Littorina</taxon>
    </lineage>
</organism>